<evidence type="ECO:0000313" key="2">
    <source>
        <dbReference type="EMBL" id="KAK5845081.1"/>
    </source>
</evidence>
<feature type="transmembrane region" description="Helical" evidence="1">
    <location>
        <begin position="6"/>
        <end position="25"/>
    </location>
</feature>
<evidence type="ECO:0000313" key="3">
    <source>
        <dbReference type="Proteomes" id="UP001358586"/>
    </source>
</evidence>
<keyword evidence="1" id="KW-0472">Membrane</keyword>
<organism evidence="2 3">
    <name type="scientific">Gossypium arboreum</name>
    <name type="common">Tree cotton</name>
    <name type="synonym">Gossypium nanking</name>
    <dbReference type="NCBI Taxonomy" id="29729"/>
    <lineage>
        <taxon>Eukaryota</taxon>
        <taxon>Viridiplantae</taxon>
        <taxon>Streptophyta</taxon>
        <taxon>Embryophyta</taxon>
        <taxon>Tracheophyta</taxon>
        <taxon>Spermatophyta</taxon>
        <taxon>Magnoliopsida</taxon>
        <taxon>eudicotyledons</taxon>
        <taxon>Gunneridae</taxon>
        <taxon>Pentapetalae</taxon>
        <taxon>rosids</taxon>
        <taxon>malvids</taxon>
        <taxon>Malvales</taxon>
        <taxon>Malvaceae</taxon>
        <taxon>Malvoideae</taxon>
        <taxon>Gossypium</taxon>
    </lineage>
</organism>
<dbReference type="Proteomes" id="UP001358586">
    <property type="component" value="Chromosome 1"/>
</dbReference>
<keyword evidence="1" id="KW-0812">Transmembrane</keyword>
<proteinExistence type="predicted"/>
<evidence type="ECO:0000256" key="1">
    <source>
        <dbReference type="SAM" id="Phobius"/>
    </source>
</evidence>
<accession>A0ABR0R0J5</accession>
<dbReference type="EMBL" id="JARKNE010000001">
    <property type="protein sequence ID" value="KAK5845081.1"/>
    <property type="molecule type" value="Genomic_DNA"/>
</dbReference>
<comment type="caution">
    <text evidence="2">The sequence shown here is derived from an EMBL/GenBank/DDBJ whole genome shotgun (WGS) entry which is preliminary data.</text>
</comment>
<keyword evidence="1" id="KW-1133">Transmembrane helix</keyword>
<keyword evidence="3" id="KW-1185">Reference proteome</keyword>
<reference evidence="2 3" key="1">
    <citation type="submission" date="2023-03" db="EMBL/GenBank/DDBJ databases">
        <title>WGS of Gossypium arboreum.</title>
        <authorList>
            <person name="Yu D."/>
        </authorList>
    </citation>
    <scope>NUCLEOTIDE SEQUENCE [LARGE SCALE GENOMIC DNA]</scope>
    <source>
        <tissue evidence="2">Leaf</tissue>
    </source>
</reference>
<gene>
    <name evidence="2" type="ORF">PVK06_001234</name>
</gene>
<sequence length="99" mass="11133">MFSCVWFTTYYVLLCMVLLSNVRWVKWIGDDAGIGSNCESLKKEKEKSGRHLLLSLFDKARTLPWFGEVNGKDLAILVQGGQASNGRRAAEGVVQRIRV</sequence>
<name>A0ABR0R0J5_GOSAR</name>
<protein>
    <submittedName>
        <fullName evidence="2">Uncharacterized protein</fullName>
    </submittedName>
</protein>